<dbReference type="NCBIfam" id="TIGR01439">
    <property type="entry name" value="lp_hng_hel_AbrB"/>
    <property type="match status" value="1"/>
</dbReference>
<dbReference type="RefSeq" id="WP_252779736.1">
    <property type="nucleotide sequence ID" value="NZ_CP097478.1"/>
</dbReference>
<evidence type="ECO:0000313" key="3">
    <source>
        <dbReference type="Proteomes" id="UP001057532"/>
    </source>
</evidence>
<organism evidence="2 3">
    <name type="scientific">Fructilactobacillus ixorae</name>
    <dbReference type="NCBI Taxonomy" id="1750535"/>
    <lineage>
        <taxon>Bacteria</taxon>
        <taxon>Bacillati</taxon>
        <taxon>Bacillota</taxon>
        <taxon>Bacilli</taxon>
        <taxon>Lactobacillales</taxon>
        <taxon>Lactobacillaceae</taxon>
        <taxon>Fructilactobacillus</taxon>
    </lineage>
</organism>
<protein>
    <submittedName>
        <fullName evidence="2">AbrB/MazE/SpoVT family DNA-binding domain-containing protein</fullName>
    </submittedName>
</protein>
<proteinExistence type="predicted"/>
<dbReference type="SUPFAM" id="SSF89447">
    <property type="entry name" value="AbrB/MazE/MraZ-like"/>
    <property type="match status" value="1"/>
</dbReference>
<keyword evidence="3" id="KW-1185">Reference proteome</keyword>
<feature type="domain" description="SpoVT-AbrB" evidence="1">
    <location>
        <begin position="6"/>
        <end position="51"/>
    </location>
</feature>
<dbReference type="Proteomes" id="UP001057532">
    <property type="component" value="Chromosome"/>
</dbReference>
<reference evidence="2" key="1">
    <citation type="submission" date="2022-05" db="EMBL/GenBank/DDBJ databases">
        <authorList>
            <person name="Oliphant S.A."/>
            <person name="Watson-Haigh N.S."/>
            <person name="Sumby K.M."/>
            <person name="Gardner J.M."/>
            <person name="Jiranek V."/>
        </authorList>
    </citation>
    <scope>NUCLEOTIDE SEQUENCE</scope>
    <source>
        <strain evidence="2">Ru20-1</strain>
    </source>
</reference>
<dbReference type="InterPro" id="IPR007159">
    <property type="entry name" value="SpoVT-AbrB_dom"/>
</dbReference>
<gene>
    <name evidence="2" type="ORF">M8332_04975</name>
</gene>
<name>A0ABY5C2F9_9LACO</name>
<evidence type="ECO:0000313" key="2">
    <source>
        <dbReference type="EMBL" id="USS92962.1"/>
    </source>
</evidence>
<dbReference type="Gene3D" id="2.10.260.10">
    <property type="match status" value="1"/>
</dbReference>
<evidence type="ECO:0000259" key="1">
    <source>
        <dbReference type="SMART" id="SM00966"/>
    </source>
</evidence>
<sequence length="87" mass="10082">MKPKIINISQKDQIVIPVFVRKDLGLEKGTKLSLEVNRDQISLKKIPNSLDWSNLLKQVSVERVEFDKDGHYDAPKHPDFHDWMVNG</sequence>
<dbReference type="SMART" id="SM00966">
    <property type="entry name" value="SpoVT_AbrB"/>
    <property type="match status" value="1"/>
</dbReference>
<keyword evidence="2" id="KW-0238">DNA-binding</keyword>
<accession>A0ABY5C2F9</accession>
<dbReference type="InterPro" id="IPR037914">
    <property type="entry name" value="SpoVT-AbrB_sf"/>
</dbReference>
<dbReference type="GO" id="GO:0003677">
    <property type="term" value="F:DNA binding"/>
    <property type="evidence" value="ECO:0007669"/>
    <property type="project" value="UniProtKB-KW"/>
</dbReference>
<dbReference type="EMBL" id="CP097478">
    <property type="protein sequence ID" value="USS92962.1"/>
    <property type="molecule type" value="Genomic_DNA"/>
</dbReference>